<dbReference type="RefSeq" id="WP_109573459.1">
    <property type="nucleotide sequence ID" value="NZ_UHJL01000004.1"/>
</dbReference>
<dbReference type="EC" id="3.4.23.43" evidence="9"/>
<keyword evidence="9" id="KW-0511">Multifunctional enzyme</keyword>
<dbReference type="Gene3D" id="1.20.120.1220">
    <property type="match status" value="1"/>
</dbReference>
<evidence type="ECO:0000256" key="3">
    <source>
        <dbReference type="ARBA" id="ARBA00022475"/>
    </source>
</evidence>
<comment type="similarity">
    <text evidence="2 8">Belongs to the peptidase A24 family.</text>
</comment>
<evidence type="ECO:0000256" key="8">
    <source>
        <dbReference type="RuleBase" id="RU003793"/>
    </source>
</evidence>
<proteinExistence type="inferred from homology"/>
<feature type="domain" description="Prepilin peptidase A24 N-terminal" evidence="12">
    <location>
        <begin position="16"/>
        <end position="96"/>
    </location>
</feature>
<dbReference type="PANTHER" id="PTHR30487:SF0">
    <property type="entry name" value="PREPILIN LEADER PEPTIDASE_N-METHYLTRANSFERASE-RELATED"/>
    <property type="match status" value="1"/>
</dbReference>
<feature type="transmembrane region" description="Helical" evidence="10">
    <location>
        <begin position="114"/>
        <end position="132"/>
    </location>
</feature>
<evidence type="ECO:0000256" key="4">
    <source>
        <dbReference type="ARBA" id="ARBA00022519"/>
    </source>
</evidence>
<dbReference type="GO" id="GO:0005886">
    <property type="term" value="C:plasma membrane"/>
    <property type="evidence" value="ECO:0007669"/>
    <property type="project" value="UniProtKB-SubCell"/>
</dbReference>
<keyword evidence="3" id="KW-1003">Cell membrane</keyword>
<dbReference type="InterPro" id="IPR014032">
    <property type="entry name" value="Peptidase_A24A_bac"/>
</dbReference>
<keyword evidence="7 10" id="KW-0472">Membrane</keyword>
<dbReference type="Proteomes" id="UP000255423">
    <property type="component" value="Unassembled WGS sequence"/>
</dbReference>
<keyword evidence="9" id="KW-0489">Methyltransferase</keyword>
<evidence type="ECO:0000256" key="7">
    <source>
        <dbReference type="ARBA" id="ARBA00023136"/>
    </source>
</evidence>
<dbReference type="AlphaFoldDB" id="A0A380S980"/>
<dbReference type="EMBL" id="UHJL01000004">
    <property type="protein sequence ID" value="SUQ25786.1"/>
    <property type="molecule type" value="Genomic_DNA"/>
</dbReference>
<keyword evidence="4" id="KW-0997">Cell inner membrane</keyword>
<reference evidence="13 14" key="1">
    <citation type="submission" date="2017-08" db="EMBL/GenBank/DDBJ databases">
        <authorList>
            <person name="de Groot N.N."/>
        </authorList>
    </citation>
    <scope>NUCLEOTIDE SEQUENCE [LARGE SCALE GENOMIC DNA]</scope>
    <source>
        <strain evidence="13 14">HM2</strain>
    </source>
</reference>
<dbReference type="GO" id="GO:0006465">
    <property type="term" value="P:signal peptide processing"/>
    <property type="evidence" value="ECO:0007669"/>
    <property type="project" value="TreeGrafter"/>
</dbReference>
<dbReference type="GO" id="GO:0004190">
    <property type="term" value="F:aspartic-type endopeptidase activity"/>
    <property type="evidence" value="ECO:0007669"/>
    <property type="project" value="UniProtKB-EC"/>
</dbReference>
<keyword evidence="5 9" id="KW-0812">Transmembrane</keyword>
<organism evidence="13 14">
    <name type="scientific">Fibrobacter succinogenes</name>
    <name type="common">Bacteroides succinogenes</name>
    <dbReference type="NCBI Taxonomy" id="833"/>
    <lineage>
        <taxon>Bacteria</taxon>
        <taxon>Pseudomonadati</taxon>
        <taxon>Fibrobacterota</taxon>
        <taxon>Fibrobacteria</taxon>
        <taxon>Fibrobacterales</taxon>
        <taxon>Fibrobacteraceae</taxon>
        <taxon>Fibrobacter</taxon>
    </lineage>
</organism>
<accession>A0A380S980</accession>
<evidence type="ECO:0000259" key="11">
    <source>
        <dbReference type="Pfam" id="PF01478"/>
    </source>
</evidence>
<keyword evidence="9" id="KW-0645">Protease</keyword>
<dbReference type="InterPro" id="IPR050882">
    <property type="entry name" value="Prepilin_peptidase/N-MTase"/>
</dbReference>
<comment type="subcellular location">
    <subcellularLocation>
        <location evidence="1">Cell inner membrane</location>
        <topology evidence="1">Multi-pass membrane protein</topology>
    </subcellularLocation>
    <subcellularLocation>
        <location evidence="9">Cell membrane</location>
        <topology evidence="9">Multi-pass membrane protein</topology>
    </subcellularLocation>
</comment>
<evidence type="ECO:0000256" key="10">
    <source>
        <dbReference type="SAM" id="Phobius"/>
    </source>
</evidence>
<feature type="transmembrane region" description="Helical" evidence="10">
    <location>
        <begin position="169"/>
        <end position="190"/>
    </location>
</feature>
<feature type="transmembrane region" description="Helical" evidence="10">
    <location>
        <begin position="144"/>
        <end position="163"/>
    </location>
</feature>
<evidence type="ECO:0000259" key="12">
    <source>
        <dbReference type="Pfam" id="PF06750"/>
    </source>
</evidence>
<feature type="transmembrane region" description="Helical" evidence="10">
    <location>
        <begin position="78"/>
        <end position="102"/>
    </location>
</feature>
<name>A0A380S980_FIBSU</name>
<comment type="catalytic activity">
    <reaction evidence="9">
        <text>Typically cleaves a -Gly-|-Phe- bond to release an N-terminal, basic peptide of 5-8 residues from type IV prepilin, and then N-methylates the new N-terminal amino group, the methyl donor being S-adenosyl-L-methionine.</text>
        <dbReference type="EC" id="3.4.23.43"/>
    </reaction>
</comment>
<feature type="domain" description="Prepilin type IV endopeptidase peptidase" evidence="11">
    <location>
        <begin position="130"/>
        <end position="230"/>
    </location>
</feature>
<evidence type="ECO:0000256" key="1">
    <source>
        <dbReference type="ARBA" id="ARBA00004429"/>
    </source>
</evidence>
<feature type="transmembrane region" description="Helical" evidence="10">
    <location>
        <begin position="202"/>
        <end position="235"/>
    </location>
</feature>
<evidence type="ECO:0000256" key="2">
    <source>
        <dbReference type="ARBA" id="ARBA00005801"/>
    </source>
</evidence>
<protein>
    <recommendedName>
        <fullName evidence="9">Prepilin leader peptidase/N-methyltransferase</fullName>
        <ecNumber evidence="9">2.1.1.-</ecNumber>
        <ecNumber evidence="9">3.4.23.43</ecNumber>
    </recommendedName>
</protein>
<feature type="transmembrane region" description="Helical" evidence="10">
    <location>
        <begin position="255"/>
        <end position="278"/>
    </location>
</feature>
<dbReference type="GO" id="GO:0032259">
    <property type="term" value="P:methylation"/>
    <property type="evidence" value="ECO:0007669"/>
    <property type="project" value="UniProtKB-KW"/>
</dbReference>
<evidence type="ECO:0000313" key="14">
    <source>
        <dbReference type="Proteomes" id="UP000255423"/>
    </source>
</evidence>
<dbReference type="PRINTS" id="PR00864">
    <property type="entry name" value="PREPILNPTASE"/>
</dbReference>
<dbReference type="InterPro" id="IPR010627">
    <property type="entry name" value="Prepilin_pept_A24_N"/>
</dbReference>
<keyword evidence="6 10" id="KW-1133">Transmembrane helix</keyword>
<dbReference type="InterPro" id="IPR000045">
    <property type="entry name" value="Prepilin_IV_endopep_pep"/>
</dbReference>
<keyword evidence="9" id="KW-0378">Hydrolase</keyword>
<evidence type="ECO:0000256" key="5">
    <source>
        <dbReference type="ARBA" id="ARBA00022692"/>
    </source>
</evidence>
<evidence type="ECO:0000256" key="9">
    <source>
        <dbReference type="RuleBase" id="RU003794"/>
    </source>
</evidence>
<dbReference type="GO" id="GO:0008168">
    <property type="term" value="F:methyltransferase activity"/>
    <property type="evidence" value="ECO:0007669"/>
    <property type="project" value="UniProtKB-KW"/>
</dbReference>
<dbReference type="EC" id="2.1.1.-" evidence="9"/>
<feature type="transmembrane region" description="Helical" evidence="10">
    <location>
        <begin position="6"/>
        <end position="27"/>
    </location>
</feature>
<dbReference type="PANTHER" id="PTHR30487">
    <property type="entry name" value="TYPE 4 PREPILIN-LIKE PROTEINS LEADER PEPTIDE-PROCESSING ENZYME"/>
    <property type="match status" value="1"/>
</dbReference>
<comment type="function">
    <text evidence="9">Plays an essential role in type IV pili and type II pseudopili formation by proteolytically removing the leader sequence from substrate proteins and subsequently monomethylating the alpha-amino group of the newly exposed N-terminal phenylalanine.</text>
</comment>
<dbReference type="Pfam" id="PF06750">
    <property type="entry name" value="A24_N_bact"/>
    <property type="match status" value="1"/>
</dbReference>
<evidence type="ECO:0000256" key="6">
    <source>
        <dbReference type="ARBA" id="ARBA00022989"/>
    </source>
</evidence>
<keyword evidence="9" id="KW-0808">Transferase</keyword>
<gene>
    <name evidence="13" type="ORF">SAMN05661053_2579</name>
</gene>
<evidence type="ECO:0000313" key="13">
    <source>
        <dbReference type="EMBL" id="SUQ25786.1"/>
    </source>
</evidence>
<sequence length="283" mass="30026">MQEIPLWYWLIVFFGLGACVGSFYNVIVYRMPRGISLINPPSHCPLCKKRIPIRYNLPIVGWLWLRGKSACCKQPISVIYPIGESLCGLLGALALYAAAGFGTDFSRPVLSPEVWADAAAMFWLLLGAYPVCAVDCKYKLIPDSISVGGIVAGLLISLVPGGVTPLQSLIGAVVAGGGLYLLGWIATKVLKKDAMGFGDVKLLAGYGALMGVTGAVETLLVAALLGIVVMVPYGMLAAKKAAKNKNSEEAGQIPFGPFLAIAAPIIYLWGSALVDAYLKYVLN</sequence>
<dbReference type="Pfam" id="PF01478">
    <property type="entry name" value="Peptidase_A24"/>
    <property type="match status" value="1"/>
</dbReference>